<sequence>MSEPSGLRDLSKMEFYKNAKRIRKDIDLWLIREFGIKKNPRSIRQIARDISEEDQKLIDGIYEKYGVNPNRAYNSEYPDWYLDDEKKLIKKYCNMLTFYIVQANKLHPNYDFEWEQRRKNQNDAIGIVQNLYVEIDHIKEMFDVSLKFTTDLMDALDREEDLIKGWRQSDNKRRKEKGSA</sequence>
<reference evidence="1 2" key="1">
    <citation type="submission" date="2020-08" db="EMBL/GenBank/DDBJ databases">
        <title>Genomic Encyclopedia of Type Strains, Phase IV (KMG-IV): sequencing the most valuable type-strain genomes for metagenomic binning, comparative biology and taxonomic classification.</title>
        <authorList>
            <person name="Goeker M."/>
        </authorList>
    </citation>
    <scope>NUCLEOTIDE SEQUENCE [LARGE SCALE GENOMIC DNA]</scope>
    <source>
        <strain evidence="1 2">DSM 103462</strain>
    </source>
</reference>
<dbReference type="Proteomes" id="UP000518887">
    <property type="component" value="Unassembled WGS sequence"/>
</dbReference>
<organism evidence="1 2">
    <name type="scientific">Treponema ruminis</name>
    <dbReference type="NCBI Taxonomy" id="744515"/>
    <lineage>
        <taxon>Bacteria</taxon>
        <taxon>Pseudomonadati</taxon>
        <taxon>Spirochaetota</taxon>
        <taxon>Spirochaetia</taxon>
        <taxon>Spirochaetales</taxon>
        <taxon>Treponemataceae</taxon>
        <taxon>Treponema</taxon>
    </lineage>
</organism>
<proteinExistence type="predicted"/>
<protein>
    <submittedName>
        <fullName evidence="1">Uncharacterized protein</fullName>
    </submittedName>
</protein>
<gene>
    <name evidence="1" type="ORF">HNP76_002792</name>
</gene>
<comment type="caution">
    <text evidence="1">The sequence shown here is derived from an EMBL/GenBank/DDBJ whole genome shotgun (WGS) entry which is preliminary data.</text>
</comment>
<dbReference type="AlphaFoldDB" id="A0A7W8GBG3"/>
<evidence type="ECO:0000313" key="1">
    <source>
        <dbReference type="EMBL" id="MBB5227392.1"/>
    </source>
</evidence>
<evidence type="ECO:0000313" key="2">
    <source>
        <dbReference type="Proteomes" id="UP000518887"/>
    </source>
</evidence>
<dbReference type="RefSeq" id="WP_184661590.1">
    <property type="nucleotide sequence ID" value="NZ_CP031518.1"/>
</dbReference>
<name>A0A7W8GBG3_9SPIR</name>
<keyword evidence="2" id="KW-1185">Reference proteome</keyword>
<dbReference type="EMBL" id="JACHFQ010000011">
    <property type="protein sequence ID" value="MBB5227392.1"/>
    <property type="molecule type" value="Genomic_DNA"/>
</dbReference>
<accession>A0A7W8GBG3</accession>